<organism evidence="3 4">
    <name type="scientific">Rickenella mellea</name>
    <dbReference type="NCBI Taxonomy" id="50990"/>
    <lineage>
        <taxon>Eukaryota</taxon>
        <taxon>Fungi</taxon>
        <taxon>Dikarya</taxon>
        <taxon>Basidiomycota</taxon>
        <taxon>Agaricomycotina</taxon>
        <taxon>Agaricomycetes</taxon>
        <taxon>Hymenochaetales</taxon>
        <taxon>Rickenellaceae</taxon>
        <taxon>Rickenella</taxon>
    </lineage>
</organism>
<keyword evidence="1" id="KW-0472">Membrane</keyword>
<gene>
    <name evidence="3" type="ORF">BD410DRAFT_91691</name>
</gene>
<dbReference type="InterPro" id="IPR045340">
    <property type="entry name" value="DUF6533"/>
</dbReference>
<dbReference type="Proteomes" id="UP000294933">
    <property type="component" value="Unassembled WGS sequence"/>
</dbReference>
<sequence>MSVESTQLAIELNVNHYFSVASFALLYYDYFLTIEQEIKFFWGRRVAFASGLFFACRYLALFGNVPVILQTFAYWSPDVNCRLLQRYHQILSMTIQTIVGFILITRTYALYQRSRRILAVTCFTAVCVIIFGCWSVTRVASTVFVRPALPNEHGCSPRVDSSVGRRYAAAWAGVVVFDTEILILTLWKTVKMWKIGGGRLVHTLIRDGCTYYAVLTMANTSQILTFLVSPFTALCP</sequence>
<keyword evidence="1" id="KW-1133">Transmembrane helix</keyword>
<feature type="transmembrane region" description="Helical" evidence="1">
    <location>
        <begin position="117"/>
        <end position="137"/>
    </location>
</feature>
<accession>A0A4Y7QA88</accession>
<dbReference type="VEuPathDB" id="FungiDB:BD410DRAFT_91691"/>
<evidence type="ECO:0000313" key="4">
    <source>
        <dbReference type="Proteomes" id="UP000294933"/>
    </source>
</evidence>
<reference evidence="3 4" key="1">
    <citation type="submission" date="2018-06" db="EMBL/GenBank/DDBJ databases">
        <title>A transcriptomic atlas of mushroom development highlights an independent origin of complex multicellularity.</title>
        <authorList>
            <consortium name="DOE Joint Genome Institute"/>
            <person name="Krizsan K."/>
            <person name="Almasi E."/>
            <person name="Merenyi Z."/>
            <person name="Sahu N."/>
            <person name="Viragh M."/>
            <person name="Koszo T."/>
            <person name="Mondo S."/>
            <person name="Kiss B."/>
            <person name="Balint B."/>
            <person name="Kues U."/>
            <person name="Barry K."/>
            <person name="Hegedus J.C."/>
            <person name="Henrissat B."/>
            <person name="Johnson J."/>
            <person name="Lipzen A."/>
            <person name="Ohm R."/>
            <person name="Nagy I."/>
            <person name="Pangilinan J."/>
            <person name="Yan J."/>
            <person name="Xiong Y."/>
            <person name="Grigoriev I.V."/>
            <person name="Hibbett D.S."/>
            <person name="Nagy L.G."/>
        </authorList>
    </citation>
    <scope>NUCLEOTIDE SEQUENCE [LARGE SCALE GENOMIC DNA]</scope>
    <source>
        <strain evidence="3 4">SZMC22713</strain>
    </source>
</reference>
<dbReference type="OrthoDB" id="2686513at2759"/>
<feature type="transmembrane region" description="Helical" evidence="1">
    <location>
        <begin position="16"/>
        <end position="34"/>
    </location>
</feature>
<feature type="domain" description="DUF6533" evidence="2">
    <location>
        <begin position="17"/>
        <end position="62"/>
    </location>
</feature>
<feature type="transmembrane region" description="Helical" evidence="1">
    <location>
        <begin position="168"/>
        <end position="187"/>
    </location>
</feature>
<name>A0A4Y7QA88_9AGAM</name>
<keyword evidence="4" id="KW-1185">Reference proteome</keyword>
<feature type="transmembrane region" description="Helical" evidence="1">
    <location>
        <begin position="87"/>
        <end position="105"/>
    </location>
</feature>
<dbReference type="EMBL" id="ML170166">
    <property type="protein sequence ID" value="TDL24504.1"/>
    <property type="molecule type" value="Genomic_DNA"/>
</dbReference>
<keyword evidence="1" id="KW-0812">Transmembrane</keyword>
<proteinExistence type="predicted"/>
<dbReference type="AlphaFoldDB" id="A0A4Y7QA88"/>
<feature type="transmembrane region" description="Helical" evidence="1">
    <location>
        <begin position="46"/>
        <end position="75"/>
    </location>
</feature>
<dbReference type="Pfam" id="PF20151">
    <property type="entry name" value="DUF6533"/>
    <property type="match status" value="1"/>
</dbReference>
<evidence type="ECO:0000313" key="3">
    <source>
        <dbReference type="EMBL" id="TDL24504.1"/>
    </source>
</evidence>
<evidence type="ECO:0000259" key="2">
    <source>
        <dbReference type="Pfam" id="PF20151"/>
    </source>
</evidence>
<protein>
    <recommendedName>
        <fullName evidence="2">DUF6533 domain-containing protein</fullName>
    </recommendedName>
</protein>
<evidence type="ECO:0000256" key="1">
    <source>
        <dbReference type="SAM" id="Phobius"/>
    </source>
</evidence>